<sequence>MTQHKPYQRSDLPNQRPSAFSPPPPPRGAGAAEAAAGDAEAKKEAYSQECFTLPFCWRLPGRPDALAPPLIAYSVAWPFRFELPTYNYYWLVPRYSPGGQGQQGNTHDEIGKVGKRVQPDQAEDAAQDVHHDGNGEVDGRRPGRLEDVFALVVRPERDERFVQVLLQLFAISFAAATAVRLFASAVATSMLFGSGSSLPLFSGASSIGTSSRRLFLNSSVMSDRRPSKLGLIATVRPGWGIRKQAISEKQDVMCRRSDCSSGCCLSDTSSLRCRITWPPSAPYSASYGKLQSRTRNCNRWNGFLPESASASRPYSVKS</sequence>
<feature type="compositionally biased region" description="Basic and acidic residues" evidence="1">
    <location>
        <begin position="127"/>
        <end position="141"/>
    </location>
</feature>
<organism evidence="3">
    <name type="scientific">Anopheles atroparvus</name>
    <name type="common">European mosquito</name>
    <dbReference type="NCBI Taxonomy" id="41427"/>
    <lineage>
        <taxon>Eukaryota</taxon>
        <taxon>Metazoa</taxon>
        <taxon>Ecdysozoa</taxon>
        <taxon>Arthropoda</taxon>
        <taxon>Hexapoda</taxon>
        <taxon>Insecta</taxon>
        <taxon>Pterygota</taxon>
        <taxon>Neoptera</taxon>
        <taxon>Endopterygota</taxon>
        <taxon>Diptera</taxon>
        <taxon>Nematocera</taxon>
        <taxon>Culicoidea</taxon>
        <taxon>Culicidae</taxon>
        <taxon>Anophelinae</taxon>
        <taxon>Anopheles</taxon>
    </lineage>
</organism>
<reference evidence="3" key="1">
    <citation type="submission" date="2022-08" db="UniProtKB">
        <authorList>
            <consortium name="EnsemblMetazoa"/>
        </authorList>
    </citation>
    <scope>IDENTIFICATION</scope>
    <source>
        <strain evidence="3">EBRO</strain>
    </source>
</reference>
<feature type="transmembrane region" description="Helical" evidence="2">
    <location>
        <begin position="164"/>
        <end position="192"/>
    </location>
</feature>
<feature type="compositionally biased region" description="Low complexity" evidence="1">
    <location>
        <begin position="28"/>
        <end position="38"/>
    </location>
</feature>
<protein>
    <submittedName>
        <fullName evidence="3">Uncharacterized protein</fullName>
    </submittedName>
</protein>
<name>A0A182J1Q7_ANOAO</name>
<feature type="compositionally biased region" description="Polar residues" evidence="1">
    <location>
        <begin position="1"/>
        <end position="15"/>
    </location>
</feature>
<dbReference type="EnsemblMetazoa" id="AATE009690-RA">
    <property type="protein sequence ID" value="AATE009690-PA.1"/>
    <property type="gene ID" value="AATE009690"/>
</dbReference>
<keyword evidence="2" id="KW-0472">Membrane</keyword>
<feature type="region of interest" description="Disordered" evidence="1">
    <location>
        <begin position="116"/>
        <end position="141"/>
    </location>
</feature>
<feature type="region of interest" description="Disordered" evidence="1">
    <location>
        <begin position="1"/>
        <end position="40"/>
    </location>
</feature>
<dbReference type="AlphaFoldDB" id="A0A182J1Q7"/>
<keyword evidence="2" id="KW-0812">Transmembrane</keyword>
<dbReference type="VEuPathDB" id="VectorBase:AATE009690"/>
<evidence type="ECO:0000256" key="1">
    <source>
        <dbReference type="SAM" id="MobiDB-lite"/>
    </source>
</evidence>
<evidence type="ECO:0000313" key="3">
    <source>
        <dbReference type="EnsemblMetazoa" id="AATE009690-PA.1"/>
    </source>
</evidence>
<proteinExistence type="predicted"/>
<evidence type="ECO:0000256" key="2">
    <source>
        <dbReference type="SAM" id="Phobius"/>
    </source>
</evidence>
<keyword evidence="2" id="KW-1133">Transmembrane helix</keyword>
<accession>A0A182J1Q7</accession>